<sequence>MKKPRQDQRVWKRIAKKDRRNLKLWAEGARESILKPHIPGYADALERGWRAERDYIRQVCNEFHAKIPWRLQDHEEPDLPLPEYDEFASPSIEELDEETSAKRARILTMDARIGRWLKYRARRLKRPLKMDRTRDPWAMLLLKLVGINSPPKARQAFQQYMHESYETEIFPAVKARWDASCFEADGTTLKSKTAPNTPFYVQAGLRARAKADAKAAKEAYAAAMKKRPSKAPEDRQNCINNLGTFMSAILQGVYEHTGLHSVVVFGGPMPQFGGELRTLHVAYSHNRDPSPTHFPNWSKPRLNKDVLDFMKEYLLTAFTPEECAEVALPEKCDDDSAPMPTDLGFGNNEENSGNSSNSSSDSDSDSDSNTGSDSEIERDLEGDGATAKKAKVVVAKKGKEREKGGSAEWAGASKKRKNESSEEGSSKRARGGGSGGTPLTVPIPIPTGSAEESWIDQLNREREFNKARNQEILQRLDEEMRERDPELWKDVERGKKGAKKSAVPRPVRRSSCTAGGASHGERSNPEADVHMADSNRANLVDPSVPGPPDSTAATSPLNPSPPPLPPTLSNTATPSLDPSVRTQPDWTATTSPLNPSPPPPPPTLPNAATPSLNPTPPPPPLAPSAVEQVLIPGAAGREYLRGRQQTQPDSSLTDSLRPASPPPGSDTSGGAVLLGHNGQQDVAFESDDDVPACAADAPFWFSKVYPEVSQHNLGSGFNALLRVFIDVERSYGWVKGGKGLATLNRPPQFLIATLYWWGVKLGKEGGQEERESWVEAVTDVKWMLHGLLAAEKWGL</sequence>
<dbReference type="AlphaFoldDB" id="A0AAD7MWG6"/>
<protein>
    <submittedName>
        <fullName evidence="2">Uncharacterized protein</fullName>
    </submittedName>
</protein>
<dbReference type="EMBL" id="JARJLG010000157">
    <property type="protein sequence ID" value="KAJ7735077.1"/>
    <property type="molecule type" value="Genomic_DNA"/>
</dbReference>
<dbReference type="Proteomes" id="UP001215280">
    <property type="component" value="Unassembled WGS sequence"/>
</dbReference>
<gene>
    <name evidence="2" type="ORF">DFH07DRAFT_967307</name>
</gene>
<keyword evidence="3" id="KW-1185">Reference proteome</keyword>
<evidence type="ECO:0000256" key="1">
    <source>
        <dbReference type="SAM" id="MobiDB-lite"/>
    </source>
</evidence>
<feature type="compositionally biased region" description="Low complexity" evidence="1">
    <location>
        <begin position="567"/>
        <end position="576"/>
    </location>
</feature>
<feature type="compositionally biased region" description="Basic and acidic residues" evidence="1">
    <location>
        <begin position="519"/>
        <end position="533"/>
    </location>
</feature>
<evidence type="ECO:0000313" key="3">
    <source>
        <dbReference type="Proteomes" id="UP001215280"/>
    </source>
</evidence>
<accession>A0AAD7MWG6</accession>
<comment type="caution">
    <text evidence="2">The sequence shown here is derived from an EMBL/GenBank/DDBJ whole genome shotgun (WGS) entry which is preliminary data.</text>
</comment>
<feature type="compositionally biased region" description="Basic and acidic residues" evidence="1">
    <location>
        <begin position="473"/>
        <end position="495"/>
    </location>
</feature>
<feature type="region of interest" description="Disordered" evidence="1">
    <location>
        <begin position="331"/>
        <end position="451"/>
    </location>
</feature>
<feature type="compositionally biased region" description="Pro residues" evidence="1">
    <location>
        <begin position="613"/>
        <end position="622"/>
    </location>
</feature>
<feature type="region of interest" description="Disordered" evidence="1">
    <location>
        <begin position="642"/>
        <end position="674"/>
    </location>
</feature>
<dbReference type="PRINTS" id="PR01217">
    <property type="entry name" value="PRICHEXTENSN"/>
</dbReference>
<reference evidence="2" key="1">
    <citation type="submission" date="2023-03" db="EMBL/GenBank/DDBJ databases">
        <title>Massive genome expansion in bonnet fungi (Mycena s.s.) driven by repeated elements and novel gene families across ecological guilds.</title>
        <authorList>
            <consortium name="Lawrence Berkeley National Laboratory"/>
            <person name="Harder C.B."/>
            <person name="Miyauchi S."/>
            <person name="Viragh M."/>
            <person name="Kuo A."/>
            <person name="Thoen E."/>
            <person name="Andreopoulos B."/>
            <person name="Lu D."/>
            <person name="Skrede I."/>
            <person name="Drula E."/>
            <person name="Henrissat B."/>
            <person name="Morin E."/>
            <person name="Kohler A."/>
            <person name="Barry K."/>
            <person name="LaButti K."/>
            <person name="Morin E."/>
            <person name="Salamov A."/>
            <person name="Lipzen A."/>
            <person name="Mereny Z."/>
            <person name="Hegedus B."/>
            <person name="Baldrian P."/>
            <person name="Stursova M."/>
            <person name="Weitz H."/>
            <person name="Taylor A."/>
            <person name="Grigoriev I.V."/>
            <person name="Nagy L.G."/>
            <person name="Martin F."/>
            <person name="Kauserud H."/>
        </authorList>
    </citation>
    <scope>NUCLEOTIDE SEQUENCE</scope>
    <source>
        <strain evidence="2">CBHHK188m</strain>
    </source>
</reference>
<name>A0AAD7MWG6_9AGAR</name>
<feature type="region of interest" description="Disordered" evidence="1">
    <location>
        <begin position="473"/>
        <end position="624"/>
    </location>
</feature>
<feature type="compositionally biased region" description="Polar residues" evidence="1">
    <location>
        <begin position="643"/>
        <end position="654"/>
    </location>
</feature>
<evidence type="ECO:0000313" key="2">
    <source>
        <dbReference type="EMBL" id="KAJ7735077.1"/>
    </source>
</evidence>
<organism evidence="2 3">
    <name type="scientific">Mycena maculata</name>
    <dbReference type="NCBI Taxonomy" id="230809"/>
    <lineage>
        <taxon>Eukaryota</taxon>
        <taxon>Fungi</taxon>
        <taxon>Dikarya</taxon>
        <taxon>Basidiomycota</taxon>
        <taxon>Agaricomycotina</taxon>
        <taxon>Agaricomycetes</taxon>
        <taxon>Agaricomycetidae</taxon>
        <taxon>Agaricales</taxon>
        <taxon>Marasmiineae</taxon>
        <taxon>Mycenaceae</taxon>
        <taxon>Mycena</taxon>
    </lineage>
</organism>
<feature type="compositionally biased region" description="Pro residues" evidence="1">
    <location>
        <begin position="594"/>
        <end position="604"/>
    </location>
</feature>
<proteinExistence type="predicted"/>
<feature type="compositionally biased region" description="Low complexity" evidence="1">
    <location>
        <begin position="346"/>
        <end position="373"/>
    </location>
</feature>